<name>A0A645C3V2_9ZZZZ</name>
<protein>
    <submittedName>
        <fullName evidence="1">Uncharacterized protein</fullName>
    </submittedName>
</protein>
<accession>A0A645C3V2</accession>
<organism evidence="1">
    <name type="scientific">bioreactor metagenome</name>
    <dbReference type="NCBI Taxonomy" id="1076179"/>
    <lineage>
        <taxon>unclassified sequences</taxon>
        <taxon>metagenomes</taxon>
        <taxon>ecological metagenomes</taxon>
    </lineage>
</organism>
<dbReference type="AlphaFoldDB" id="A0A645C3V2"/>
<gene>
    <name evidence="1" type="ORF">SDC9_119021</name>
</gene>
<reference evidence="1" key="1">
    <citation type="submission" date="2019-08" db="EMBL/GenBank/DDBJ databases">
        <authorList>
            <person name="Kucharzyk K."/>
            <person name="Murdoch R.W."/>
            <person name="Higgins S."/>
            <person name="Loffler F."/>
        </authorList>
    </citation>
    <scope>NUCLEOTIDE SEQUENCE</scope>
</reference>
<sequence length="128" mass="13285">MIGCPHADVHHAQGLEAAFAPGGRGKQLLVELDVEKRIGELLPVVFLDDAALQAGAQPQAARPVRVHLGVRIPDIAGVALCGAALQHIGVDEMAFSLAAQQKGLFGQLLVGHDHGDAAHAQQLGQLST</sequence>
<dbReference type="EMBL" id="VSSQ01024499">
    <property type="protein sequence ID" value="MPM72048.1"/>
    <property type="molecule type" value="Genomic_DNA"/>
</dbReference>
<evidence type="ECO:0000313" key="1">
    <source>
        <dbReference type="EMBL" id="MPM72048.1"/>
    </source>
</evidence>
<proteinExistence type="predicted"/>
<comment type="caution">
    <text evidence="1">The sequence shown here is derived from an EMBL/GenBank/DDBJ whole genome shotgun (WGS) entry which is preliminary data.</text>
</comment>